<dbReference type="PIRSF" id="PIRSF001359">
    <property type="entry name" value="F_bP_aldolase_II"/>
    <property type="match status" value="1"/>
</dbReference>
<keyword evidence="3" id="KW-0862">Zinc</keyword>
<feature type="binding site" evidence="3">
    <location>
        <position position="176"/>
    </location>
    <ligand>
        <name>Zn(2+)</name>
        <dbReference type="ChEBI" id="CHEBI:29105"/>
        <label>2</label>
    </ligand>
</feature>
<sequence length="336" mass="36611">MTLIWILISSKTADLREYPDTGCNGVALPQRHGQQYGKDEKKMLVSMKAILDDANKNYYGVMAMNSINIEMARAGIMAAEEEHSPMILQFGPGQMKNHAHAEEMLPVIRELASRVHVPVALNLDHGSDFYTITDCINRGFTNVMYDGSSLPYEENVKRTAIITALAHGMGCSVEGELGHVGQADHEDDADTDLYTNPELAMDFVEKTGIDALAVAIGTAHGAYPKGKIPKLDFNRLHQLKETLNMPLVLHGGSGSGEENLKKAVAGGINKINVCTDAFEAGKTAMLKELEGNPGMDYMHLCMAAEAGIKEFVKNYMKVIGSSGRYIYGEAKQVGNE</sequence>
<dbReference type="SUPFAM" id="SSF51569">
    <property type="entry name" value="Aldolase"/>
    <property type="match status" value="1"/>
</dbReference>
<dbReference type="eggNOG" id="COG0191">
    <property type="taxonomic scope" value="Bacteria"/>
</dbReference>
<evidence type="ECO:0000256" key="3">
    <source>
        <dbReference type="PIRSR" id="PIRSR001359-3"/>
    </source>
</evidence>
<keyword evidence="5" id="KW-1185">Reference proteome</keyword>
<dbReference type="PANTHER" id="PTHR30304:SF0">
    <property type="entry name" value="D-TAGATOSE-1,6-BISPHOSPHATE ALDOLASE SUBUNIT GATY-RELATED"/>
    <property type="match status" value="1"/>
</dbReference>
<feature type="binding site" evidence="2">
    <location>
        <begin position="272"/>
        <end position="275"/>
    </location>
    <ligand>
        <name>dihydroxyacetone phosphate</name>
        <dbReference type="ChEBI" id="CHEBI:57642"/>
    </ligand>
</feature>
<dbReference type="EC" id="4.1.2.40" evidence="4"/>
<protein>
    <submittedName>
        <fullName evidence="4">Ketose-bisphosphate aldolase</fullName>
        <ecNumber evidence="4">4.1.2.40</ecNumber>
    </submittedName>
</protein>
<accession>D9R886</accession>
<organism evidence="4 5">
    <name type="scientific">Lacrimispora saccharolytica (strain ATCC 35040 / DSM 2544 / NRCC 2533 / WM1)</name>
    <name type="common">Clostridium saccharolyticum</name>
    <dbReference type="NCBI Taxonomy" id="610130"/>
    <lineage>
        <taxon>Bacteria</taxon>
        <taxon>Bacillati</taxon>
        <taxon>Bacillota</taxon>
        <taxon>Clostridia</taxon>
        <taxon>Lachnospirales</taxon>
        <taxon>Lachnospiraceae</taxon>
        <taxon>Lacrimispora</taxon>
    </lineage>
</organism>
<name>D9R886_LACSW</name>
<dbReference type="InterPro" id="IPR000771">
    <property type="entry name" value="FBA_II"/>
</dbReference>
<dbReference type="InterPro" id="IPR013785">
    <property type="entry name" value="Aldolase_TIM"/>
</dbReference>
<keyword evidence="4" id="KW-0456">Lyase</keyword>
<feature type="binding site" evidence="3">
    <location>
        <position position="146"/>
    </location>
    <ligand>
        <name>Zn(2+)</name>
        <dbReference type="ChEBI" id="CHEBI:29105"/>
        <label>2</label>
    </ligand>
</feature>
<dbReference type="GO" id="GO:0005975">
    <property type="term" value="P:carbohydrate metabolic process"/>
    <property type="evidence" value="ECO:0007669"/>
    <property type="project" value="InterPro"/>
</dbReference>
<dbReference type="AlphaFoldDB" id="D9R886"/>
<feature type="binding site" evidence="2">
    <location>
        <position position="221"/>
    </location>
    <ligand>
        <name>dihydroxyacetone phosphate</name>
        <dbReference type="ChEBI" id="CHEBI:57642"/>
    </ligand>
</feature>
<dbReference type="Proteomes" id="UP000001662">
    <property type="component" value="Chromosome"/>
</dbReference>
<dbReference type="PaxDb" id="610130-Closa_1232"/>
<feature type="binding site" evidence="3">
    <location>
        <position position="250"/>
    </location>
    <ligand>
        <name>Zn(2+)</name>
        <dbReference type="ChEBI" id="CHEBI:29105"/>
        <label>1</label>
        <note>catalytic</note>
    </ligand>
</feature>
<evidence type="ECO:0000313" key="4">
    <source>
        <dbReference type="EMBL" id="ADL03838.1"/>
    </source>
</evidence>
<feature type="binding site" evidence="3">
    <location>
        <position position="125"/>
    </location>
    <ligand>
        <name>Zn(2+)</name>
        <dbReference type="ChEBI" id="CHEBI:29105"/>
        <label>1</label>
        <note>catalytic</note>
    </ligand>
</feature>
<gene>
    <name evidence="4" type="ordered locus">Closa_1232</name>
</gene>
<dbReference type="Gene3D" id="3.20.20.70">
    <property type="entry name" value="Aldolase class I"/>
    <property type="match status" value="1"/>
</dbReference>
<dbReference type="CDD" id="cd00947">
    <property type="entry name" value="TBP_aldolase_IIB"/>
    <property type="match status" value="1"/>
</dbReference>
<dbReference type="STRING" id="610130.Closa_1232"/>
<evidence type="ECO:0000313" key="5">
    <source>
        <dbReference type="Proteomes" id="UP000001662"/>
    </source>
</evidence>
<dbReference type="NCBIfam" id="TIGR00167">
    <property type="entry name" value="cbbA"/>
    <property type="match status" value="1"/>
</dbReference>
<dbReference type="GO" id="GO:0008270">
    <property type="term" value="F:zinc ion binding"/>
    <property type="evidence" value="ECO:0007669"/>
    <property type="project" value="InterPro"/>
</dbReference>
<dbReference type="EMBL" id="CP002109">
    <property type="protein sequence ID" value="ADL03838.1"/>
    <property type="molecule type" value="Genomic_DNA"/>
</dbReference>
<keyword evidence="3" id="KW-0479">Metal-binding</keyword>
<dbReference type="GO" id="GO:0009025">
    <property type="term" value="F:tagatose-bisphosphate aldolase activity"/>
    <property type="evidence" value="ECO:0007669"/>
    <property type="project" value="UniProtKB-EC"/>
</dbReference>
<feature type="active site" description="Proton donor" evidence="1">
    <location>
        <position position="124"/>
    </location>
</feature>
<dbReference type="Pfam" id="PF01116">
    <property type="entry name" value="F_bP_aldolase"/>
    <property type="match status" value="1"/>
</dbReference>
<dbReference type="KEGG" id="csh:Closa_1232"/>
<dbReference type="InterPro" id="IPR050246">
    <property type="entry name" value="Class_II_FBP_aldolase"/>
</dbReference>
<evidence type="ECO:0000256" key="1">
    <source>
        <dbReference type="PIRSR" id="PIRSR001359-1"/>
    </source>
</evidence>
<reference evidence="4" key="1">
    <citation type="submission" date="2010-07" db="EMBL/GenBank/DDBJ databases">
        <title>Complete sequence of Clostridium saccharolyticum WM1.</title>
        <authorList>
            <consortium name="US DOE Joint Genome Institute"/>
            <person name="Lucas S."/>
            <person name="Copeland A."/>
            <person name="Lapidus A."/>
            <person name="Cheng J.-F."/>
            <person name="Bruce D."/>
            <person name="Goodwin L."/>
            <person name="Pitluck S."/>
            <person name="Chertkov O."/>
            <person name="Detter J.C."/>
            <person name="Han C."/>
            <person name="Tapia R."/>
            <person name="Land M."/>
            <person name="Hauser L."/>
            <person name="Chang Y.-J."/>
            <person name="Jeffries C."/>
            <person name="Kyrpides N."/>
            <person name="Ivanova N."/>
            <person name="Mikhailova N."/>
            <person name="Mouttaki H."/>
            <person name="Lin L."/>
            <person name="Zhou J."/>
            <person name="Hemme C.L."/>
            <person name="Woyke T."/>
        </authorList>
    </citation>
    <scope>NUCLEOTIDE SEQUENCE [LARGE SCALE GENOMIC DNA]</scope>
    <source>
        <strain evidence="4">WM1</strain>
    </source>
</reference>
<feature type="binding site" evidence="2">
    <location>
        <begin position="251"/>
        <end position="253"/>
    </location>
    <ligand>
        <name>dihydroxyacetone phosphate</name>
        <dbReference type="ChEBI" id="CHEBI:57642"/>
    </ligand>
</feature>
<evidence type="ECO:0000256" key="2">
    <source>
        <dbReference type="PIRSR" id="PIRSR001359-2"/>
    </source>
</evidence>
<proteinExistence type="predicted"/>
<comment type="cofactor">
    <cofactor evidence="3">
        <name>Zn(2+)</name>
        <dbReference type="ChEBI" id="CHEBI:29105"/>
    </cofactor>
    <text evidence="3">Binds 2 Zn(2+) ions per subunit. One is catalytic and the other provides a structural contribution.</text>
</comment>
<feature type="binding site" evidence="3">
    <location>
        <position position="220"/>
    </location>
    <ligand>
        <name>Zn(2+)</name>
        <dbReference type="ChEBI" id="CHEBI:29105"/>
        <label>1</label>
        <note>catalytic</note>
    </ligand>
</feature>
<dbReference type="HOGENOM" id="CLU_040088_1_0_9"/>
<dbReference type="PANTHER" id="PTHR30304">
    <property type="entry name" value="D-TAGATOSE-1,6-BISPHOSPHATE ALDOLASE"/>
    <property type="match status" value="1"/>
</dbReference>